<comment type="caution">
    <text evidence="2">The sequence shown here is derived from an EMBL/GenBank/DDBJ whole genome shotgun (WGS) entry which is preliminary data.</text>
</comment>
<dbReference type="EMBL" id="DTPI01000013">
    <property type="protein sequence ID" value="HGE65932.1"/>
    <property type="molecule type" value="Genomic_DNA"/>
</dbReference>
<dbReference type="AlphaFoldDB" id="A0A7C4S5E9"/>
<proteinExistence type="predicted"/>
<sequence>MATSYYEKFTAPFKYEMIIVGSRKPFIAETTYGKVVGVEVDFDAGDVEARIKEENLPEEIVKILYHGI</sequence>
<gene>
    <name evidence="2" type="ORF">ENT89_03890</name>
    <name evidence="1" type="ORF">ENX77_02215</name>
</gene>
<evidence type="ECO:0000313" key="2">
    <source>
        <dbReference type="EMBL" id="HGU59313.1"/>
    </source>
</evidence>
<evidence type="ECO:0000313" key="1">
    <source>
        <dbReference type="EMBL" id="HGE65932.1"/>
    </source>
</evidence>
<reference evidence="2" key="1">
    <citation type="journal article" date="2020" name="mSystems">
        <title>Genome- and Community-Level Interaction Insights into Carbon Utilization and Element Cycling Functions of Hydrothermarchaeota in Hydrothermal Sediment.</title>
        <authorList>
            <person name="Zhou Z."/>
            <person name="Liu Y."/>
            <person name="Xu W."/>
            <person name="Pan J."/>
            <person name="Luo Z.H."/>
            <person name="Li M."/>
        </authorList>
    </citation>
    <scope>NUCLEOTIDE SEQUENCE [LARGE SCALE GENOMIC DNA]</scope>
    <source>
        <strain evidence="2">SpSt-62</strain>
        <strain evidence="1">SpSt-97</strain>
    </source>
</reference>
<name>A0A7C4S5E9_9EURY</name>
<accession>A0A7C4S5E9</accession>
<protein>
    <submittedName>
        <fullName evidence="2">Uncharacterized protein</fullName>
    </submittedName>
</protein>
<dbReference type="EMBL" id="DTAK01000024">
    <property type="protein sequence ID" value="HGU59313.1"/>
    <property type="molecule type" value="Genomic_DNA"/>
</dbReference>
<organism evidence="2">
    <name type="scientific">Geoglobus ahangari</name>
    <dbReference type="NCBI Taxonomy" id="113653"/>
    <lineage>
        <taxon>Archaea</taxon>
        <taxon>Methanobacteriati</taxon>
        <taxon>Methanobacteriota</taxon>
        <taxon>Archaeoglobi</taxon>
        <taxon>Archaeoglobales</taxon>
        <taxon>Archaeoglobaceae</taxon>
        <taxon>Geoglobus</taxon>
    </lineage>
</organism>